<keyword evidence="3 8" id="KW-0808">Transferase</keyword>
<protein>
    <recommendedName>
        <fullName evidence="8">S-acyltransferase</fullName>
        <ecNumber evidence="8">2.3.1.225</ecNumber>
    </recommendedName>
    <alternativeName>
        <fullName evidence="8">Palmitoyltransferase</fullName>
    </alternativeName>
</protein>
<evidence type="ECO:0000313" key="12">
    <source>
        <dbReference type="EnsemblPlants" id="KEH36353"/>
    </source>
</evidence>
<dbReference type="Pfam" id="PF01529">
    <property type="entry name" value="DHHC"/>
    <property type="match status" value="1"/>
</dbReference>
<accession>A0A072V4W4</accession>
<evidence type="ECO:0000256" key="3">
    <source>
        <dbReference type="ARBA" id="ARBA00022679"/>
    </source>
</evidence>
<comment type="similarity">
    <text evidence="2 8">Belongs to the DHHC palmitoyltransferase family.</text>
</comment>
<evidence type="ECO:0000256" key="1">
    <source>
        <dbReference type="ARBA" id="ARBA00004127"/>
    </source>
</evidence>
<evidence type="ECO:0000256" key="8">
    <source>
        <dbReference type="RuleBase" id="RU079119"/>
    </source>
</evidence>
<feature type="region of interest" description="Disordered" evidence="9">
    <location>
        <begin position="1"/>
        <end position="36"/>
    </location>
</feature>
<feature type="compositionally biased region" description="Polar residues" evidence="9">
    <location>
        <begin position="225"/>
        <end position="241"/>
    </location>
</feature>
<dbReference type="PROSITE" id="PS50216">
    <property type="entry name" value="DHHC"/>
    <property type="match status" value="1"/>
</dbReference>
<gene>
    <name evidence="12" type="primary">11413095</name>
    <name evidence="11" type="ordered locus">MTR_3g115950</name>
</gene>
<comment type="subcellular location">
    <subcellularLocation>
        <location evidence="1">Endomembrane system</location>
        <topology evidence="1">Multi-pass membrane protein</topology>
    </subcellularLocation>
</comment>
<dbReference type="GO" id="GO:0012505">
    <property type="term" value="C:endomembrane system"/>
    <property type="evidence" value="ECO:0007669"/>
    <property type="project" value="UniProtKB-SubCell"/>
</dbReference>
<feature type="region of interest" description="Disordered" evidence="9">
    <location>
        <begin position="515"/>
        <end position="569"/>
    </location>
</feature>
<evidence type="ECO:0000313" key="11">
    <source>
        <dbReference type="EMBL" id="KEH36353.1"/>
    </source>
</evidence>
<evidence type="ECO:0000256" key="6">
    <source>
        <dbReference type="ARBA" id="ARBA00023136"/>
    </source>
</evidence>
<keyword evidence="7 8" id="KW-0012">Acyltransferase</keyword>
<comment type="domain">
    <text evidence="8">The DHHC domain is required for palmitoyltransferase activity.</text>
</comment>
<name>A0A072V4W4_MEDTR</name>
<reference evidence="12" key="3">
    <citation type="submission" date="2015-04" db="UniProtKB">
        <authorList>
            <consortium name="EnsemblPlants"/>
        </authorList>
    </citation>
    <scope>IDENTIFICATION</scope>
    <source>
        <strain evidence="12">cv. Jemalong A17</strain>
    </source>
</reference>
<evidence type="ECO:0000259" key="10">
    <source>
        <dbReference type="Pfam" id="PF01529"/>
    </source>
</evidence>
<reference evidence="11 13" key="1">
    <citation type="journal article" date="2011" name="Nature">
        <title>The Medicago genome provides insight into the evolution of rhizobial symbioses.</title>
        <authorList>
            <person name="Young N.D."/>
            <person name="Debelle F."/>
            <person name="Oldroyd G.E."/>
            <person name="Geurts R."/>
            <person name="Cannon S.B."/>
            <person name="Udvardi M.K."/>
            <person name="Benedito V.A."/>
            <person name="Mayer K.F."/>
            <person name="Gouzy J."/>
            <person name="Schoof H."/>
            <person name="Van de Peer Y."/>
            <person name="Proost S."/>
            <person name="Cook D.R."/>
            <person name="Meyers B.C."/>
            <person name="Spannagl M."/>
            <person name="Cheung F."/>
            <person name="De Mita S."/>
            <person name="Krishnakumar V."/>
            <person name="Gundlach H."/>
            <person name="Zhou S."/>
            <person name="Mudge J."/>
            <person name="Bharti A.K."/>
            <person name="Murray J.D."/>
            <person name="Naoumkina M.A."/>
            <person name="Rosen B."/>
            <person name="Silverstein K.A."/>
            <person name="Tang H."/>
            <person name="Rombauts S."/>
            <person name="Zhao P.X."/>
            <person name="Zhou P."/>
            <person name="Barbe V."/>
            <person name="Bardou P."/>
            <person name="Bechner M."/>
            <person name="Bellec A."/>
            <person name="Berger A."/>
            <person name="Berges H."/>
            <person name="Bidwell S."/>
            <person name="Bisseling T."/>
            <person name="Choisne N."/>
            <person name="Couloux A."/>
            <person name="Denny R."/>
            <person name="Deshpande S."/>
            <person name="Dai X."/>
            <person name="Doyle J.J."/>
            <person name="Dudez A.M."/>
            <person name="Farmer A.D."/>
            <person name="Fouteau S."/>
            <person name="Franken C."/>
            <person name="Gibelin C."/>
            <person name="Gish J."/>
            <person name="Goldstein S."/>
            <person name="Gonzalez A.J."/>
            <person name="Green P.J."/>
            <person name="Hallab A."/>
            <person name="Hartog M."/>
            <person name="Hua A."/>
            <person name="Humphray S.J."/>
            <person name="Jeong D.H."/>
            <person name="Jing Y."/>
            <person name="Jocker A."/>
            <person name="Kenton S.M."/>
            <person name="Kim D.J."/>
            <person name="Klee K."/>
            <person name="Lai H."/>
            <person name="Lang C."/>
            <person name="Lin S."/>
            <person name="Macmil S.L."/>
            <person name="Magdelenat G."/>
            <person name="Matthews L."/>
            <person name="McCorrison J."/>
            <person name="Monaghan E.L."/>
            <person name="Mun J.H."/>
            <person name="Najar F.Z."/>
            <person name="Nicholson C."/>
            <person name="Noirot C."/>
            <person name="O'Bleness M."/>
            <person name="Paule C.R."/>
            <person name="Poulain J."/>
            <person name="Prion F."/>
            <person name="Qin B."/>
            <person name="Qu C."/>
            <person name="Retzel E.F."/>
            <person name="Riddle C."/>
            <person name="Sallet E."/>
            <person name="Samain S."/>
            <person name="Samson N."/>
            <person name="Sanders I."/>
            <person name="Saurat O."/>
            <person name="Scarpelli C."/>
            <person name="Schiex T."/>
            <person name="Segurens B."/>
            <person name="Severin A.J."/>
            <person name="Sherrier D.J."/>
            <person name="Shi R."/>
            <person name="Sims S."/>
            <person name="Singer S.R."/>
            <person name="Sinharoy S."/>
            <person name="Sterck L."/>
            <person name="Viollet A."/>
            <person name="Wang B.B."/>
            <person name="Wang K."/>
            <person name="Wang M."/>
            <person name="Wang X."/>
            <person name="Warfsmann J."/>
            <person name="Weissenbach J."/>
            <person name="White D.D."/>
            <person name="White J.D."/>
            <person name="Wiley G.B."/>
            <person name="Wincker P."/>
            <person name="Xing Y."/>
            <person name="Yang L."/>
            <person name="Yao Z."/>
            <person name="Ying F."/>
            <person name="Zhai J."/>
            <person name="Zhou L."/>
            <person name="Zuber A."/>
            <person name="Denarie J."/>
            <person name="Dixon R.A."/>
            <person name="May G.D."/>
            <person name="Schwartz D.C."/>
            <person name="Rogers J."/>
            <person name="Quetier F."/>
            <person name="Town C.D."/>
            <person name="Roe B.A."/>
        </authorList>
    </citation>
    <scope>NUCLEOTIDE SEQUENCE [LARGE SCALE GENOMIC DNA]</scope>
    <source>
        <strain evidence="11">A17</strain>
        <strain evidence="12 13">cv. Jemalong A17</strain>
    </source>
</reference>
<dbReference type="InterPro" id="IPR001594">
    <property type="entry name" value="Palmitoyltrfase_DHHC"/>
</dbReference>
<dbReference type="EC" id="2.3.1.225" evidence="8"/>
<dbReference type="EnsemblPlants" id="KEH36353">
    <property type="protein sequence ID" value="KEH36353"/>
    <property type="gene ID" value="MTR_3g115950"/>
</dbReference>
<dbReference type="PANTHER" id="PTHR22883">
    <property type="entry name" value="ZINC FINGER DHHC DOMAIN CONTAINING PROTEIN"/>
    <property type="match status" value="1"/>
</dbReference>
<dbReference type="AlphaFoldDB" id="A0A072V4W4"/>
<sequence length="569" mass="62183">MIDCDKTSKNRSKLDEELAEPSKTRLKDDGISDQHDSNGCSKLGCCLCSFLAREDCRSDEDFILQQQSGEEDALFCTLCNAEVRKFSKHCRSCDKCVDGFDHHCRWLNNCVGRKNYISFVCLMAVSLVWLLVECGVGIAVLVRCFVDKKDTENLIAVKLGAGFSRAPFATIVAICTAVSFLAIIPLGELFFFHMILIRKGITTYEYVVAMRTLTEPPGPSVDAGEQQSLPSSPTGSSVTAISGRSSVGMSLQIKGAWCTPPRIFMDQQDEIIHHLEPGRLPSTVDPDAIQPPDKGKKLNQRPVRISAWKLAKLDSNEAAKALAKARASSSVLRPISSRSHAYDVDHLSSSNLSGRSSPISNRGFHNKYDQAGTSRLSPSKSSYPPSQASREDLDACHHSMSNLSSPQVSNISPSPMQRPGLNRDHFNPMYQQPSINQSPSSVRGSEGSVNPVHENGARVAMRNNSLAVLEDRRSSVFWDQAAGRFVPNPSRAQGSSQIPGTELTYSGRSIFFGSPAVSEQSNAGTRNSSSVAGVSDRDNTIRDFQQGRSHRGAQLPVFVPSYSQQNKFS</sequence>
<dbReference type="InterPro" id="IPR039859">
    <property type="entry name" value="PFA4/ZDH16/20/ERF2-like"/>
</dbReference>
<feature type="transmembrane region" description="Helical" evidence="8">
    <location>
        <begin position="116"/>
        <end position="142"/>
    </location>
</feature>
<evidence type="ECO:0000256" key="2">
    <source>
        <dbReference type="ARBA" id="ARBA00008574"/>
    </source>
</evidence>
<reference evidence="11 13" key="2">
    <citation type="journal article" date="2014" name="BMC Genomics">
        <title>An improved genome release (version Mt4.0) for the model legume Medicago truncatula.</title>
        <authorList>
            <person name="Tang H."/>
            <person name="Krishnakumar V."/>
            <person name="Bidwell S."/>
            <person name="Rosen B."/>
            <person name="Chan A."/>
            <person name="Zhou S."/>
            <person name="Gentzbittel L."/>
            <person name="Childs K.L."/>
            <person name="Yandell M."/>
            <person name="Gundlach H."/>
            <person name="Mayer K.F."/>
            <person name="Schwartz D.C."/>
            <person name="Town C.D."/>
        </authorList>
    </citation>
    <scope>GENOME REANNOTATION</scope>
    <source>
        <strain evidence="11">A17</strain>
        <strain evidence="12 13">cv. Jemalong A17</strain>
    </source>
</reference>
<evidence type="ECO:0000256" key="9">
    <source>
        <dbReference type="SAM" id="MobiDB-lite"/>
    </source>
</evidence>
<feature type="compositionally biased region" description="Low complexity" evidence="9">
    <location>
        <begin position="348"/>
        <end position="360"/>
    </location>
</feature>
<proteinExistence type="inferred from homology"/>
<comment type="catalytic activity">
    <reaction evidence="8">
        <text>L-cysteinyl-[protein] + hexadecanoyl-CoA = S-hexadecanoyl-L-cysteinyl-[protein] + CoA</text>
        <dbReference type="Rhea" id="RHEA:36683"/>
        <dbReference type="Rhea" id="RHEA-COMP:10131"/>
        <dbReference type="Rhea" id="RHEA-COMP:11032"/>
        <dbReference type="ChEBI" id="CHEBI:29950"/>
        <dbReference type="ChEBI" id="CHEBI:57287"/>
        <dbReference type="ChEBI" id="CHEBI:57379"/>
        <dbReference type="ChEBI" id="CHEBI:74151"/>
        <dbReference type="EC" id="2.3.1.225"/>
    </reaction>
</comment>
<feature type="region of interest" description="Disordered" evidence="9">
    <location>
        <begin position="217"/>
        <end position="241"/>
    </location>
</feature>
<evidence type="ECO:0000313" key="13">
    <source>
        <dbReference type="Proteomes" id="UP000002051"/>
    </source>
</evidence>
<evidence type="ECO:0000256" key="5">
    <source>
        <dbReference type="ARBA" id="ARBA00022989"/>
    </source>
</evidence>
<feature type="domain" description="Palmitoyltransferase DHHC" evidence="10">
    <location>
        <begin position="72"/>
        <end position="207"/>
    </location>
</feature>
<dbReference type="ExpressionAtlas" id="A0A072V4W4">
    <property type="expression patterns" value="differential"/>
</dbReference>
<feature type="region of interest" description="Disordered" evidence="9">
    <location>
        <begin position="346"/>
        <end position="418"/>
    </location>
</feature>
<feature type="region of interest" description="Disordered" evidence="9">
    <location>
        <begin position="277"/>
        <end position="299"/>
    </location>
</feature>
<dbReference type="EMBL" id="CM001219">
    <property type="protein sequence ID" value="KEH36353.1"/>
    <property type="molecule type" value="Genomic_DNA"/>
</dbReference>
<keyword evidence="13" id="KW-1185">Reference proteome</keyword>
<feature type="transmembrane region" description="Helical" evidence="8">
    <location>
        <begin position="168"/>
        <end position="192"/>
    </location>
</feature>
<feature type="compositionally biased region" description="Polar residues" evidence="9">
    <location>
        <begin position="371"/>
        <end position="388"/>
    </location>
</feature>
<organism evidence="11 13">
    <name type="scientific">Medicago truncatula</name>
    <name type="common">Barrel medic</name>
    <name type="synonym">Medicago tribuloides</name>
    <dbReference type="NCBI Taxonomy" id="3880"/>
    <lineage>
        <taxon>Eukaryota</taxon>
        <taxon>Viridiplantae</taxon>
        <taxon>Streptophyta</taxon>
        <taxon>Embryophyta</taxon>
        <taxon>Tracheophyta</taxon>
        <taxon>Spermatophyta</taxon>
        <taxon>Magnoliopsida</taxon>
        <taxon>eudicotyledons</taxon>
        <taxon>Gunneridae</taxon>
        <taxon>Pentapetalae</taxon>
        <taxon>rosids</taxon>
        <taxon>fabids</taxon>
        <taxon>Fabales</taxon>
        <taxon>Fabaceae</taxon>
        <taxon>Papilionoideae</taxon>
        <taxon>50 kb inversion clade</taxon>
        <taxon>NPAAA clade</taxon>
        <taxon>Hologalegina</taxon>
        <taxon>IRL clade</taxon>
        <taxon>Trifolieae</taxon>
        <taxon>Medicago</taxon>
    </lineage>
</organism>
<feature type="compositionally biased region" description="Polar residues" evidence="9">
    <location>
        <begin position="399"/>
        <end position="415"/>
    </location>
</feature>
<keyword evidence="4 8" id="KW-0812">Transmembrane</keyword>
<keyword evidence="5 8" id="KW-1133">Transmembrane helix</keyword>
<evidence type="ECO:0000256" key="4">
    <source>
        <dbReference type="ARBA" id="ARBA00022692"/>
    </source>
</evidence>
<dbReference type="Proteomes" id="UP000002051">
    <property type="component" value="Chromosome 3"/>
</dbReference>
<dbReference type="PANTHER" id="PTHR22883:SF316">
    <property type="entry name" value="PROTEIN S-ACYLTRANSFERASE 21"/>
    <property type="match status" value="1"/>
</dbReference>
<dbReference type="OrthoDB" id="9909019at2759"/>
<evidence type="ECO:0000256" key="7">
    <source>
        <dbReference type="ARBA" id="ARBA00023315"/>
    </source>
</evidence>
<dbReference type="GO" id="GO:0019706">
    <property type="term" value="F:protein-cysteine S-palmitoyltransferase activity"/>
    <property type="evidence" value="ECO:0007669"/>
    <property type="project" value="UniProtKB-EC"/>
</dbReference>
<keyword evidence="6 8" id="KW-0472">Membrane</keyword>
<feature type="compositionally biased region" description="Polar residues" evidence="9">
    <location>
        <begin position="517"/>
        <end position="532"/>
    </location>
</feature>